<dbReference type="Pfam" id="PF00144">
    <property type="entry name" value="Beta-lactamase"/>
    <property type="match status" value="1"/>
</dbReference>
<dbReference type="InterPro" id="IPR050491">
    <property type="entry name" value="AmpC-like"/>
</dbReference>
<dbReference type="Gene3D" id="3.40.710.10">
    <property type="entry name" value="DD-peptidase/beta-lactamase superfamily"/>
    <property type="match status" value="1"/>
</dbReference>
<dbReference type="SUPFAM" id="SSF56601">
    <property type="entry name" value="beta-lactamase/transpeptidase-like"/>
    <property type="match status" value="1"/>
</dbReference>
<dbReference type="OrthoDB" id="9793489at2"/>
<keyword evidence="3" id="KW-1185">Reference proteome</keyword>
<feature type="domain" description="Beta-lactamase-related" evidence="1">
    <location>
        <begin position="3"/>
        <end position="298"/>
    </location>
</feature>
<dbReference type="AlphaFoldDB" id="A0A068NW58"/>
<gene>
    <name evidence="2" type="ORF">OP10G_4313</name>
</gene>
<protein>
    <submittedName>
        <fullName evidence="2">Beta-lactamase</fullName>
    </submittedName>
</protein>
<dbReference type="Proteomes" id="UP000027982">
    <property type="component" value="Chromosome"/>
</dbReference>
<reference evidence="2 3" key="1">
    <citation type="journal article" date="2014" name="PLoS ONE">
        <title>The first complete genome sequence of the class fimbriimonadia in the phylum armatimonadetes.</title>
        <authorList>
            <person name="Hu Z.Y."/>
            <person name="Wang Y.Z."/>
            <person name="Im W.T."/>
            <person name="Wang S.Y."/>
            <person name="Zhao G.P."/>
            <person name="Zheng H.J."/>
            <person name="Quan Z.X."/>
        </authorList>
    </citation>
    <scope>NUCLEOTIDE SEQUENCE [LARGE SCALE GENOMIC DNA]</scope>
    <source>
        <strain evidence="2">Gsoil 348</strain>
    </source>
</reference>
<organism evidence="2 3">
    <name type="scientific">Fimbriimonas ginsengisoli Gsoil 348</name>
    <dbReference type="NCBI Taxonomy" id="661478"/>
    <lineage>
        <taxon>Bacteria</taxon>
        <taxon>Bacillati</taxon>
        <taxon>Armatimonadota</taxon>
        <taxon>Fimbriimonadia</taxon>
        <taxon>Fimbriimonadales</taxon>
        <taxon>Fimbriimonadaceae</taxon>
        <taxon>Fimbriimonas</taxon>
    </lineage>
</organism>
<dbReference type="STRING" id="661478.OP10G_4313"/>
<dbReference type="PANTHER" id="PTHR46825:SF9">
    <property type="entry name" value="BETA-LACTAMASE-RELATED DOMAIN-CONTAINING PROTEIN"/>
    <property type="match status" value="1"/>
</dbReference>
<name>A0A068NW58_FIMGI</name>
<dbReference type="PANTHER" id="PTHR46825">
    <property type="entry name" value="D-ALANYL-D-ALANINE-CARBOXYPEPTIDASE/ENDOPEPTIDASE AMPH"/>
    <property type="match status" value="1"/>
</dbReference>
<evidence type="ECO:0000259" key="1">
    <source>
        <dbReference type="Pfam" id="PF00144"/>
    </source>
</evidence>
<evidence type="ECO:0000313" key="3">
    <source>
        <dbReference type="Proteomes" id="UP000027982"/>
    </source>
</evidence>
<proteinExistence type="predicted"/>
<dbReference type="eggNOG" id="COG1680">
    <property type="taxonomic scope" value="Bacteria"/>
</dbReference>
<dbReference type="HOGENOM" id="CLU_020027_0_2_0"/>
<accession>A0A068NW58</accession>
<dbReference type="KEGG" id="fgi:OP10G_4313"/>
<dbReference type="InterPro" id="IPR001466">
    <property type="entry name" value="Beta-lactam-related"/>
</dbReference>
<dbReference type="EMBL" id="CP007139">
    <property type="protein sequence ID" value="AIE87681.1"/>
    <property type="molecule type" value="Genomic_DNA"/>
</dbReference>
<evidence type="ECO:0000313" key="2">
    <source>
        <dbReference type="EMBL" id="AIE87681.1"/>
    </source>
</evidence>
<dbReference type="InterPro" id="IPR012338">
    <property type="entry name" value="Beta-lactam/transpept-like"/>
</dbReference>
<sequence length="426" mass="46749">MSMQHIPGLAFAVLKHGKLVRVGGYGTSNLESKRRVRPETVFLLGSLSKQFLAAATMLLVQDGKVRLDNPISQYVRGLPPSWQKITVRQVLSHTAGLVREAPGFDPSKPQTVAGVIAAAASTPLTSQPGSAWGYSNVGYYLVAQLLESVTHKSWTAYVRDRIFRPLRLANTSEVNWSQPAPGLAAGYEWGRGKFNPAEKWPSIRPSGAFQSSVLDLAKWDIALESDALLRPASRVAMWTPAKLLSGAACSYGFGWFVDSYRGYRHIHHGGGVPGYQSEFHRFPQSGLTVIVLANTVEVDLDRIALTVAGMVEPRLAVPPELPIVDDAPTESLRISRILGQLASGRVDHKEFSPQLAGLLEGDLRNGLANGMRTLGPIRSVSLMNRSQVPLGLSRRYRISRVRPFYETYVTCVYDKNGQIIRFSISD</sequence>